<evidence type="ECO:0000313" key="10">
    <source>
        <dbReference type="Proteomes" id="UP000182130"/>
    </source>
</evidence>
<proteinExistence type="inferred from homology"/>
<keyword evidence="3 7" id="KW-1003">Cell membrane</keyword>
<dbReference type="PANTHER" id="PTHR30353">
    <property type="entry name" value="INNER MEMBRANE PROTEIN DEDA-RELATED"/>
    <property type="match status" value="1"/>
</dbReference>
<reference evidence="10" key="1">
    <citation type="submission" date="2016-10" db="EMBL/GenBank/DDBJ databases">
        <authorList>
            <person name="Varghese N."/>
            <person name="Submissions S."/>
        </authorList>
    </citation>
    <scope>NUCLEOTIDE SEQUENCE [LARGE SCALE GENOMIC DNA]</scope>
    <source>
        <strain evidence="10">CGMCC 1.10783</strain>
    </source>
</reference>
<dbReference type="PANTHER" id="PTHR30353:SF0">
    <property type="entry name" value="TRANSMEMBRANE PROTEIN"/>
    <property type="match status" value="1"/>
</dbReference>
<gene>
    <name evidence="9" type="ORF">SAMN05216555_11650</name>
</gene>
<sequence length="167" mass="17416">MDDILKLPFGVALAILFGIVMLRVNVTYWLGRGAAAGVERSRFAARFHTSKAASAQALIRRWGPLAVLLSFLTVGVQTAINFAAGAAVMPLRRYLPAAVVGSAAWALLYATIGFAAIDAWLALAAASPVTGVLLLAFAAAAVLFLIVRRRRRAASAADAAPPGDTVV</sequence>
<evidence type="ECO:0000313" key="9">
    <source>
        <dbReference type="EMBL" id="SDJ76369.1"/>
    </source>
</evidence>
<dbReference type="Proteomes" id="UP000182130">
    <property type="component" value="Unassembled WGS sequence"/>
</dbReference>
<feature type="domain" description="VTT" evidence="8">
    <location>
        <begin position="22"/>
        <end position="113"/>
    </location>
</feature>
<protein>
    <submittedName>
        <fullName evidence="9">Membrane protein DedA, SNARE-associated domain</fullName>
    </submittedName>
</protein>
<keyword evidence="10" id="KW-1185">Reference proteome</keyword>
<dbReference type="InterPro" id="IPR032816">
    <property type="entry name" value="VTT_dom"/>
</dbReference>
<keyword evidence="5 7" id="KW-1133">Transmembrane helix</keyword>
<evidence type="ECO:0000256" key="4">
    <source>
        <dbReference type="ARBA" id="ARBA00022692"/>
    </source>
</evidence>
<dbReference type="EMBL" id="FNEI01000016">
    <property type="protein sequence ID" value="SDJ76369.1"/>
    <property type="molecule type" value="Genomic_DNA"/>
</dbReference>
<evidence type="ECO:0000256" key="5">
    <source>
        <dbReference type="ARBA" id="ARBA00022989"/>
    </source>
</evidence>
<dbReference type="GO" id="GO:0005886">
    <property type="term" value="C:plasma membrane"/>
    <property type="evidence" value="ECO:0007669"/>
    <property type="project" value="UniProtKB-SubCell"/>
</dbReference>
<evidence type="ECO:0000256" key="7">
    <source>
        <dbReference type="RuleBase" id="RU367016"/>
    </source>
</evidence>
<dbReference type="OrthoDB" id="3426404at2"/>
<evidence type="ECO:0000256" key="2">
    <source>
        <dbReference type="ARBA" id="ARBA00010792"/>
    </source>
</evidence>
<keyword evidence="6 7" id="KW-0472">Membrane</keyword>
<dbReference type="Pfam" id="PF09335">
    <property type="entry name" value="VTT_dom"/>
    <property type="match status" value="1"/>
</dbReference>
<dbReference type="RefSeq" id="WP_074590833.1">
    <property type="nucleotide sequence ID" value="NZ_FNEI01000016.1"/>
</dbReference>
<dbReference type="InterPro" id="IPR032818">
    <property type="entry name" value="DedA-like"/>
</dbReference>
<feature type="transmembrane region" description="Helical" evidence="7">
    <location>
        <begin position="65"/>
        <end position="88"/>
    </location>
</feature>
<feature type="transmembrane region" description="Helical" evidence="7">
    <location>
        <begin position="95"/>
        <end position="117"/>
    </location>
</feature>
<feature type="transmembrane region" description="Helical" evidence="7">
    <location>
        <begin position="7"/>
        <end position="30"/>
    </location>
</feature>
<evidence type="ECO:0000256" key="1">
    <source>
        <dbReference type="ARBA" id="ARBA00004651"/>
    </source>
</evidence>
<evidence type="ECO:0000259" key="8">
    <source>
        <dbReference type="Pfam" id="PF09335"/>
    </source>
</evidence>
<name>A0A1G8WDG7_9MICC</name>
<dbReference type="STRING" id="1045773.SAMN05216555_11650"/>
<comment type="subcellular location">
    <subcellularLocation>
        <location evidence="1 7">Cell membrane</location>
        <topology evidence="1 7">Multi-pass membrane protein</topology>
    </subcellularLocation>
</comment>
<evidence type="ECO:0000256" key="3">
    <source>
        <dbReference type="ARBA" id="ARBA00022475"/>
    </source>
</evidence>
<organism evidence="9 10">
    <name type="scientific">Arthrobacter cupressi</name>
    <dbReference type="NCBI Taxonomy" id="1045773"/>
    <lineage>
        <taxon>Bacteria</taxon>
        <taxon>Bacillati</taxon>
        <taxon>Actinomycetota</taxon>
        <taxon>Actinomycetes</taxon>
        <taxon>Micrococcales</taxon>
        <taxon>Micrococcaceae</taxon>
        <taxon>Arthrobacter</taxon>
    </lineage>
</organism>
<evidence type="ECO:0000256" key="6">
    <source>
        <dbReference type="ARBA" id="ARBA00023136"/>
    </source>
</evidence>
<feature type="transmembrane region" description="Helical" evidence="7">
    <location>
        <begin position="123"/>
        <end position="147"/>
    </location>
</feature>
<keyword evidence="4 7" id="KW-0812">Transmembrane</keyword>
<accession>A0A1G8WDG7</accession>
<comment type="similarity">
    <text evidence="2 7">Belongs to the DedA family.</text>
</comment>
<dbReference type="AlphaFoldDB" id="A0A1G8WDG7"/>